<proteinExistence type="predicted"/>
<gene>
    <name evidence="1" type="ORF">BB561_002556</name>
</gene>
<dbReference type="EMBL" id="MBFR01000091">
    <property type="protein sequence ID" value="PVU94422.1"/>
    <property type="molecule type" value="Genomic_DNA"/>
</dbReference>
<dbReference type="AlphaFoldDB" id="A0A2T9YQ23"/>
<protein>
    <recommendedName>
        <fullName evidence="3">Pentacotripeptide-repeat region of PRORP domain-containing protein</fullName>
    </recommendedName>
</protein>
<dbReference type="OrthoDB" id="5768122at2759"/>
<sequence>MELKLHNEFYSRFKLVARKKHYAPLNLNTSFFSRRYISKSLSNKHSTLLYCFSKYNIQSHFKNIKQAKLFSSSNFPKFYNYRLACYQPQKSLSIRLLTSKALAKSPSHKYNIPIPHNSYMNKNITNPWSYLLYLIINGPLCHKSSFQKKSVLSFELFEKIIYALNDYKSNNYQKKILLLKNILSKNLPFNDQLLEQDKSQIDPSAHFDILDFFKNDQVFLANLEKKLQIYNIWTAHSTFETLSEIFRTKNFNSSLGESPENNTPYKKIILQKLYLKGFHSNNIALCLNSIIFNSSGILISRKHRLKLYNRFFSSSPESGHHLIEVLFLAKIINNLLPKNSFNLTSYNSNLLLLYLFNMNFIDFVTHNAKITNISTEYSQLSNSIDYNQDSKSIKKNRNNSVLYRLDEKNYNILQSSKSDHVVANTNYISKLNIDKLFNESISWGLTLLRKMGAIKQASTIYDQHKNNFNTHLKLAYYNNLISFYSYNTDSLSVSTLLNKILAEDIIPNNVTWDLIAKGFFRNNHPGKALNLYNTLGEITKNPTVNQNSVNFFDYFSDIKKSRLYTPRSALDKRLINSIMSFKHKINSEKLLVDYNLTPSSRSIVLKGLGNNRLYRCLLEYRDYLNKNQMDPYQQILANFILLEFRDYNTNFVSMYINNSAATSSFHRIQLSILLNNITEGRCDNFDLKTVALILSSMPWYINESIIAKLLNLLTKYSNVYSDAFINNQLLDLLTSFLPLPAQDETRKFLQKNMYTKNSSPINPNYTYIENAEIYVFANIIFTTINSVNTGVRNKFYRLVEKDSATLYMLMSTLNAFCDNRLFFEITANLLEHIQIKNHQEFEGSLFLKVGIVNCLIRKISSIDPKLAFAIIANICNNNNIVSTDDLNQDFNFDFREKINEIEDNDEYGMSKLTRILKNAKMLNSINYSTLTILIKAAKKQKNIELAELIIKFFRGFLCIDYLGYLNMKSWIKESP</sequence>
<name>A0A2T9YQ23_9FUNG</name>
<organism evidence="1 2">
    <name type="scientific">Smittium simulii</name>
    <dbReference type="NCBI Taxonomy" id="133385"/>
    <lineage>
        <taxon>Eukaryota</taxon>
        <taxon>Fungi</taxon>
        <taxon>Fungi incertae sedis</taxon>
        <taxon>Zoopagomycota</taxon>
        <taxon>Kickxellomycotina</taxon>
        <taxon>Harpellomycetes</taxon>
        <taxon>Harpellales</taxon>
        <taxon>Legeriomycetaceae</taxon>
        <taxon>Smittium</taxon>
    </lineage>
</organism>
<dbReference type="InterPro" id="IPR011990">
    <property type="entry name" value="TPR-like_helical_dom_sf"/>
</dbReference>
<evidence type="ECO:0000313" key="1">
    <source>
        <dbReference type="EMBL" id="PVU94422.1"/>
    </source>
</evidence>
<dbReference type="Gene3D" id="1.25.40.10">
    <property type="entry name" value="Tetratricopeptide repeat domain"/>
    <property type="match status" value="1"/>
</dbReference>
<reference evidence="1 2" key="1">
    <citation type="journal article" date="2018" name="MBio">
        <title>Comparative Genomics Reveals the Core Gene Toolbox for the Fungus-Insect Symbiosis.</title>
        <authorList>
            <person name="Wang Y."/>
            <person name="Stata M."/>
            <person name="Wang W."/>
            <person name="Stajich J.E."/>
            <person name="White M.M."/>
            <person name="Moncalvo J.M."/>
        </authorList>
    </citation>
    <scope>NUCLEOTIDE SEQUENCE [LARGE SCALE GENOMIC DNA]</scope>
    <source>
        <strain evidence="1 2">SWE-8-4</strain>
    </source>
</reference>
<evidence type="ECO:0000313" key="2">
    <source>
        <dbReference type="Proteomes" id="UP000245383"/>
    </source>
</evidence>
<dbReference type="Proteomes" id="UP000245383">
    <property type="component" value="Unassembled WGS sequence"/>
</dbReference>
<comment type="caution">
    <text evidence="1">The sequence shown here is derived from an EMBL/GenBank/DDBJ whole genome shotgun (WGS) entry which is preliminary data.</text>
</comment>
<evidence type="ECO:0008006" key="3">
    <source>
        <dbReference type="Google" id="ProtNLM"/>
    </source>
</evidence>
<accession>A0A2T9YQ23</accession>
<keyword evidence="2" id="KW-1185">Reference proteome</keyword>